<dbReference type="EMBL" id="JACVQF010000218">
    <property type="protein sequence ID" value="MBD0422732.1"/>
    <property type="molecule type" value="Genomic_DNA"/>
</dbReference>
<accession>A0A926L518</accession>
<gene>
    <name evidence="2" type="ORF">H0H10_26875</name>
</gene>
<organism evidence="2 3">
    <name type="scientific">Streptomyces griseicoloratus</name>
    <dbReference type="NCBI Taxonomy" id="2752516"/>
    <lineage>
        <taxon>Bacteria</taxon>
        <taxon>Bacillati</taxon>
        <taxon>Actinomycetota</taxon>
        <taxon>Actinomycetes</taxon>
        <taxon>Kitasatosporales</taxon>
        <taxon>Streptomycetaceae</taxon>
        <taxon>Streptomyces</taxon>
    </lineage>
</organism>
<evidence type="ECO:0000256" key="1">
    <source>
        <dbReference type="SAM" id="Phobius"/>
    </source>
</evidence>
<proteinExistence type="predicted"/>
<dbReference type="Proteomes" id="UP000621210">
    <property type="component" value="Unassembled WGS sequence"/>
</dbReference>
<evidence type="ECO:0000313" key="3">
    <source>
        <dbReference type="Proteomes" id="UP000621210"/>
    </source>
</evidence>
<keyword evidence="1" id="KW-0812">Transmembrane</keyword>
<comment type="caution">
    <text evidence="2">The sequence shown here is derived from an EMBL/GenBank/DDBJ whole genome shotgun (WGS) entry which is preliminary data.</text>
</comment>
<dbReference type="RefSeq" id="WP_188183706.1">
    <property type="nucleotide sequence ID" value="NZ_JACVQF010000218.1"/>
</dbReference>
<evidence type="ECO:0000313" key="2">
    <source>
        <dbReference type="EMBL" id="MBD0422732.1"/>
    </source>
</evidence>
<keyword evidence="1" id="KW-1133">Transmembrane helix</keyword>
<feature type="transmembrane region" description="Helical" evidence="1">
    <location>
        <begin position="12"/>
        <end position="32"/>
    </location>
</feature>
<dbReference type="AlphaFoldDB" id="A0A926L518"/>
<protein>
    <submittedName>
        <fullName evidence="2">Uncharacterized protein</fullName>
    </submittedName>
</protein>
<reference evidence="2" key="1">
    <citation type="submission" date="2020-09" db="EMBL/GenBank/DDBJ databases">
        <title>Streptomyces grisecoloratus sp. nov., isolated from cotton soil.</title>
        <authorList>
            <person name="Xing L."/>
        </authorList>
    </citation>
    <scope>NUCLEOTIDE SEQUENCE</scope>
    <source>
        <strain evidence="2">TRM S81-3</strain>
    </source>
</reference>
<keyword evidence="1" id="KW-0472">Membrane</keyword>
<reference evidence="2" key="2">
    <citation type="submission" date="2020-09" db="EMBL/GenBank/DDBJ databases">
        <authorList>
            <person name="Luo X."/>
        </authorList>
    </citation>
    <scope>NUCLEOTIDE SEQUENCE</scope>
    <source>
        <strain evidence="2">TRM S81-3</strain>
    </source>
</reference>
<sequence length="125" mass="13266">MDLPVVVGDVVTGSAIVLATGAVTGGTAWVGAKVRELLRRGTRDEQDAVIAALDDHEATPEERAERVAPLIQAHFDAYPAAIREFLALTMTGPTVYNQQNTGNGVFIGGDHHGNLTINQGREPHV</sequence>
<name>A0A926L518_9ACTN</name>
<keyword evidence="3" id="KW-1185">Reference proteome</keyword>